<sequence length="164" mass="17642">MTDTAIASREFRRVLGGFASGITVVTAVVDGAPVGMTCQSFFSLSLDPPLIAFSPSRTSASYPLIRGAGAFCVNILEAGQEQLCNQFARTGTDKWRGVAWRPGSTGSPILQGVLASIDCTLEQEHETGDHYLTIGRVVALESDPDRHPLLYFNGAYERLHRPAA</sequence>
<dbReference type="PANTHER" id="PTHR30466">
    <property type="entry name" value="FLAVIN REDUCTASE"/>
    <property type="match status" value="1"/>
</dbReference>
<dbReference type="PANTHER" id="PTHR30466:SF11">
    <property type="entry name" value="FLAVIN-DEPENDENT MONOOXYGENASE, REDUCTASE SUBUNIT HSAB"/>
    <property type="match status" value="1"/>
</dbReference>
<dbReference type="EMBL" id="OBDY01000034">
    <property type="protein sequence ID" value="SNY69049.1"/>
    <property type="molecule type" value="Genomic_DNA"/>
</dbReference>
<feature type="domain" description="Flavin reductase like" evidence="3">
    <location>
        <begin position="15"/>
        <end position="158"/>
    </location>
</feature>
<evidence type="ECO:0000256" key="1">
    <source>
        <dbReference type="ARBA" id="ARBA00008898"/>
    </source>
</evidence>
<dbReference type="GO" id="GO:0010181">
    <property type="term" value="F:FMN binding"/>
    <property type="evidence" value="ECO:0007669"/>
    <property type="project" value="InterPro"/>
</dbReference>
<dbReference type="Proteomes" id="UP000219612">
    <property type="component" value="Unassembled WGS sequence"/>
</dbReference>
<evidence type="ECO:0000313" key="5">
    <source>
        <dbReference type="Proteomes" id="UP000219612"/>
    </source>
</evidence>
<evidence type="ECO:0000256" key="2">
    <source>
        <dbReference type="ARBA" id="ARBA00023002"/>
    </source>
</evidence>
<proteinExistence type="inferred from homology"/>
<comment type="similarity">
    <text evidence="1">Belongs to the non-flavoprotein flavin reductase family.</text>
</comment>
<dbReference type="InterPro" id="IPR002563">
    <property type="entry name" value="Flavin_Rdtase-like_dom"/>
</dbReference>
<keyword evidence="5" id="KW-1185">Reference proteome</keyword>
<dbReference type="Pfam" id="PF01613">
    <property type="entry name" value="Flavin_Reduct"/>
    <property type="match status" value="1"/>
</dbReference>
<dbReference type="OrthoDB" id="9792858at2"/>
<protein>
    <submittedName>
        <fullName evidence="4">NADH-FMN oxidoreductase RutF, flavin reductase (DIM6/NTAB) family</fullName>
    </submittedName>
</protein>
<dbReference type="Gene3D" id="2.30.110.10">
    <property type="entry name" value="Electron Transport, Fmn-binding Protein, Chain A"/>
    <property type="match status" value="1"/>
</dbReference>
<name>A0A285K8X2_9ACTN</name>
<accession>A0A285K8X2</accession>
<dbReference type="AlphaFoldDB" id="A0A285K8X2"/>
<evidence type="ECO:0000259" key="3">
    <source>
        <dbReference type="SMART" id="SM00903"/>
    </source>
</evidence>
<dbReference type="InterPro" id="IPR050268">
    <property type="entry name" value="NADH-dep_flavin_reductase"/>
</dbReference>
<dbReference type="SUPFAM" id="SSF50475">
    <property type="entry name" value="FMN-binding split barrel"/>
    <property type="match status" value="1"/>
</dbReference>
<evidence type="ECO:0000313" key="4">
    <source>
        <dbReference type="EMBL" id="SNY69049.1"/>
    </source>
</evidence>
<dbReference type="GO" id="GO:0042602">
    <property type="term" value="F:riboflavin reductase (NADPH) activity"/>
    <property type="evidence" value="ECO:0007669"/>
    <property type="project" value="TreeGrafter"/>
</dbReference>
<dbReference type="RefSeq" id="WP_097328152.1">
    <property type="nucleotide sequence ID" value="NZ_OBDY01000034.1"/>
</dbReference>
<keyword evidence="2" id="KW-0560">Oxidoreductase</keyword>
<organism evidence="4 5">
    <name type="scientific">Paractinoplanes atraurantiacus</name>
    <dbReference type="NCBI Taxonomy" id="1036182"/>
    <lineage>
        <taxon>Bacteria</taxon>
        <taxon>Bacillati</taxon>
        <taxon>Actinomycetota</taxon>
        <taxon>Actinomycetes</taxon>
        <taxon>Micromonosporales</taxon>
        <taxon>Micromonosporaceae</taxon>
        <taxon>Paractinoplanes</taxon>
    </lineage>
</organism>
<gene>
    <name evidence="4" type="ORF">SAMN05421748_13498</name>
</gene>
<dbReference type="SMART" id="SM00903">
    <property type="entry name" value="Flavin_Reduct"/>
    <property type="match status" value="1"/>
</dbReference>
<dbReference type="InterPro" id="IPR012349">
    <property type="entry name" value="Split_barrel_FMN-bd"/>
</dbReference>
<reference evidence="4 5" key="1">
    <citation type="submission" date="2017-09" db="EMBL/GenBank/DDBJ databases">
        <authorList>
            <person name="Ehlers B."/>
            <person name="Leendertz F.H."/>
        </authorList>
    </citation>
    <scope>NUCLEOTIDE SEQUENCE [LARGE SCALE GENOMIC DNA]</scope>
    <source>
        <strain evidence="4 5">CGMCC 4.6857</strain>
    </source>
</reference>